<dbReference type="Proteomes" id="UP000555552">
    <property type="component" value="Unassembled WGS sequence"/>
</dbReference>
<keyword evidence="1" id="KW-1133">Transmembrane helix</keyword>
<dbReference type="AlphaFoldDB" id="A0A849BKN7"/>
<reference evidence="2 3" key="1">
    <citation type="submission" date="2020-05" db="EMBL/GenBank/DDBJ databases">
        <title>MicrobeNet Type strains.</title>
        <authorList>
            <person name="Nicholson A.C."/>
        </authorList>
    </citation>
    <scope>NUCLEOTIDE SEQUENCE [LARGE SCALE GENOMIC DNA]</scope>
    <source>
        <strain evidence="2 3">JCM 14547</strain>
    </source>
</reference>
<gene>
    <name evidence="2" type="ORF">HLB09_01935</name>
</gene>
<keyword evidence="1" id="KW-0812">Transmembrane</keyword>
<feature type="transmembrane region" description="Helical" evidence="1">
    <location>
        <begin position="72"/>
        <end position="91"/>
    </location>
</feature>
<evidence type="ECO:0000313" key="3">
    <source>
        <dbReference type="Proteomes" id="UP000555552"/>
    </source>
</evidence>
<keyword evidence="1" id="KW-0472">Membrane</keyword>
<sequence length="425" mass="46551">MTFTPATTISIATLIFLAGGLVTYLVTSYRRRRRGASKHTEIAIVAVTAVFLGCTVSYVLWGTSVRDHREAVRTGALAAGAIGALYSLLISERRRGIEERRQEVEQRRHDLEHERTLLDGHRVATERFAKAIELLGHETAQVRVAAMHSLIELSRSREEMLQSVTSVICAYLRRPFMPPLTDSGDKIYDEALNGAQREELTVRRAAQRLLNQALQEGATGKALDVDLTGATVDRLDFGGKHLGQLLCHDMTVLGTVDLSDAIVEDTASFSRSHFLGDFNARSATFKGNVWFSLSRFMRKLNADGARITGAVTFTRSTCKGPVSLQGITCEGYFGMSRVNAASGIVLDKARLLGHADFSSANIRHRTALNSVTLDGPSLNMQKAKCQHFEFHKIAVGSDCSIKPPHGWLAGGPSGRPFERDKAAVK</sequence>
<feature type="transmembrane region" description="Helical" evidence="1">
    <location>
        <begin position="6"/>
        <end position="27"/>
    </location>
</feature>
<protein>
    <submittedName>
        <fullName evidence="2">Pentapeptide repeat-containing protein</fullName>
    </submittedName>
</protein>
<accession>A0A849BKN7</accession>
<comment type="caution">
    <text evidence="2">The sequence shown here is derived from an EMBL/GenBank/DDBJ whole genome shotgun (WGS) entry which is preliminary data.</text>
</comment>
<dbReference type="Gene3D" id="2.160.20.80">
    <property type="entry name" value="E3 ubiquitin-protein ligase SopA"/>
    <property type="match status" value="1"/>
</dbReference>
<evidence type="ECO:0000256" key="1">
    <source>
        <dbReference type="SAM" id="Phobius"/>
    </source>
</evidence>
<dbReference type="EMBL" id="JABEMA010000010">
    <property type="protein sequence ID" value="NNH21863.1"/>
    <property type="molecule type" value="Genomic_DNA"/>
</dbReference>
<feature type="transmembrane region" description="Helical" evidence="1">
    <location>
        <begin position="39"/>
        <end position="60"/>
    </location>
</feature>
<evidence type="ECO:0000313" key="2">
    <source>
        <dbReference type="EMBL" id="NNH21863.1"/>
    </source>
</evidence>
<name>A0A849BKN7_9ACTN</name>
<organism evidence="2 3">
    <name type="scientific">Pseudokineococcus marinus</name>
    <dbReference type="NCBI Taxonomy" id="351215"/>
    <lineage>
        <taxon>Bacteria</taxon>
        <taxon>Bacillati</taxon>
        <taxon>Actinomycetota</taxon>
        <taxon>Actinomycetes</taxon>
        <taxon>Kineosporiales</taxon>
        <taxon>Kineosporiaceae</taxon>
        <taxon>Pseudokineococcus</taxon>
    </lineage>
</organism>
<dbReference type="RefSeq" id="WP_171201721.1">
    <property type="nucleotide sequence ID" value="NZ_BAAANP010000015.1"/>
</dbReference>
<proteinExistence type="predicted"/>
<keyword evidence="3" id="KW-1185">Reference proteome</keyword>